<comment type="caution">
    <text evidence="2">The sequence shown here is derived from an EMBL/GenBank/DDBJ whole genome shotgun (WGS) entry which is preliminary data.</text>
</comment>
<evidence type="ECO:0000313" key="2">
    <source>
        <dbReference type="EMBL" id="OIQ75455.1"/>
    </source>
</evidence>
<keyword evidence="1" id="KW-1133">Transmembrane helix</keyword>
<gene>
    <name evidence="2" type="ORF">GALL_428800</name>
</gene>
<keyword evidence="1" id="KW-0472">Membrane</keyword>
<accession>A0A1J5Q632</accession>
<keyword evidence="1" id="KW-0812">Transmembrane</keyword>
<dbReference type="EMBL" id="MLJW01002161">
    <property type="protein sequence ID" value="OIQ75455.1"/>
    <property type="molecule type" value="Genomic_DNA"/>
</dbReference>
<sequence>MGTLEGYVIGLLLLAILAIAWFAGVVVYRLYKGPR</sequence>
<dbReference type="AlphaFoldDB" id="A0A1J5Q632"/>
<proteinExistence type="predicted"/>
<evidence type="ECO:0000256" key="1">
    <source>
        <dbReference type="SAM" id="Phobius"/>
    </source>
</evidence>
<organism evidence="2">
    <name type="scientific">mine drainage metagenome</name>
    <dbReference type="NCBI Taxonomy" id="410659"/>
    <lineage>
        <taxon>unclassified sequences</taxon>
        <taxon>metagenomes</taxon>
        <taxon>ecological metagenomes</taxon>
    </lineage>
</organism>
<name>A0A1J5Q632_9ZZZZ</name>
<feature type="transmembrane region" description="Helical" evidence="1">
    <location>
        <begin position="6"/>
        <end position="31"/>
    </location>
</feature>
<reference evidence="2" key="1">
    <citation type="submission" date="2016-10" db="EMBL/GenBank/DDBJ databases">
        <title>Sequence of Gallionella enrichment culture.</title>
        <authorList>
            <person name="Poehlein A."/>
            <person name="Muehling M."/>
            <person name="Daniel R."/>
        </authorList>
    </citation>
    <scope>NUCLEOTIDE SEQUENCE</scope>
</reference>
<protein>
    <submittedName>
        <fullName evidence="2">Uncharacterized protein</fullName>
    </submittedName>
</protein>